<dbReference type="GO" id="GO:0008233">
    <property type="term" value="F:peptidase activity"/>
    <property type="evidence" value="ECO:0007669"/>
    <property type="project" value="InterPro"/>
</dbReference>
<gene>
    <name evidence="3" type="ORF">HLI_14790</name>
</gene>
<dbReference type="Gene3D" id="1.10.101.10">
    <property type="entry name" value="PGBD-like superfamily/PGBD"/>
    <property type="match status" value="2"/>
</dbReference>
<dbReference type="InterPro" id="IPR036366">
    <property type="entry name" value="PGBDSf"/>
</dbReference>
<dbReference type="Proteomes" id="UP000287756">
    <property type="component" value="Chromosome"/>
</dbReference>
<evidence type="ECO:0000313" key="4">
    <source>
        <dbReference type="Proteomes" id="UP000287756"/>
    </source>
</evidence>
<sequence length="274" mass="30761">MLMIDILKERSLRKMGQVQEDVRGKALKLIEKAFAEGIYVQISSGYRSFTEQARLYGQGRPDYHWNGKRFGSRGNIVTYAEPGQSNHHDGRAIDFFLVSSDGGKALWSVNDQWRRVAEIAKSMGFTWGGDWKDFKDYAHLELHAPKNGDNKVKRIQTMLAQLGYSLGPHKVDGRYGPDTITAVKKFQRKEHLKEDGVAGPITIAMLQKRTYPGNSIRIGMKGVLIKQVQKVVGVQVDGLFGKKTEASVRVYQEHHGLSVDGIVGPVTWRAMFGI</sequence>
<feature type="domain" description="Peptidoglycan binding-like" evidence="1">
    <location>
        <begin position="150"/>
        <end position="206"/>
    </location>
</feature>
<dbReference type="KEGG" id="hli:HLI_14790"/>
<organism evidence="3 4">
    <name type="scientific">Halobacillus litoralis</name>
    <dbReference type="NCBI Taxonomy" id="45668"/>
    <lineage>
        <taxon>Bacteria</taxon>
        <taxon>Bacillati</taxon>
        <taxon>Bacillota</taxon>
        <taxon>Bacilli</taxon>
        <taxon>Bacillales</taxon>
        <taxon>Bacillaceae</taxon>
        <taxon>Halobacillus</taxon>
    </lineage>
</organism>
<dbReference type="EMBL" id="CP026118">
    <property type="protein sequence ID" value="QAS53369.1"/>
    <property type="molecule type" value="Genomic_DNA"/>
</dbReference>
<dbReference type="InterPro" id="IPR036365">
    <property type="entry name" value="PGBD-like_sf"/>
</dbReference>
<dbReference type="Pfam" id="PF01471">
    <property type="entry name" value="PG_binding_1"/>
    <property type="match status" value="2"/>
</dbReference>
<dbReference type="Gene3D" id="3.30.1380.10">
    <property type="match status" value="1"/>
</dbReference>
<dbReference type="InterPro" id="IPR009045">
    <property type="entry name" value="Zn_M74/Hedgehog-like"/>
</dbReference>
<dbReference type="CDD" id="cd14845">
    <property type="entry name" value="L-Ala-D-Glu_peptidase_like"/>
    <property type="match status" value="1"/>
</dbReference>
<protein>
    <submittedName>
        <fullName evidence="3">Peptidase M15</fullName>
    </submittedName>
</protein>
<feature type="domain" description="Peptidoglycan binding-like" evidence="1">
    <location>
        <begin position="235"/>
        <end position="271"/>
    </location>
</feature>
<name>A0A410MF49_9BACI</name>
<dbReference type="SUPFAM" id="SSF47090">
    <property type="entry name" value="PGBD-like"/>
    <property type="match status" value="2"/>
</dbReference>
<dbReference type="AlphaFoldDB" id="A0A410MF49"/>
<dbReference type="InterPro" id="IPR003709">
    <property type="entry name" value="VanY-like_core_dom"/>
</dbReference>
<evidence type="ECO:0000313" key="3">
    <source>
        <dbReference type="EMBL" id="QAS53369.1"/>
    </source>
</evidence>
<reference evidence="3 4" key="1">
    <citation type="submission" date="2018-01" db="EMBL/GenBank/DDBJ databases">
        <title>The whole genome sequencing and assembly of Halobacillus litoralis ERB031 strain.</title>
        <authorList>
            <person name="Lee S.-J."/>
            <person name="Park M.-K."/>
            <person name="Kim J.-Y."/>
            <person name="Lee Y.-J."/>
            <person name="Yi H."/>
            <person name="Bahn Y.-S."/>
            <person name="Kim J.F."/>
            <person name="Lee D.-W."/>
        </authorList>
    </citation>
    <scope>NUCLEOTIDE SEQUENCE [LARGE SCALE GENOMIC DNA]</scope>
    <source>
        <strain evidence="3 4">ERB 031</strain>
    </source>
</reference>
<dbReference type="GO" id="GO:0006508">
    <property type="term" value="P:proteolysis"/>
    <property type="evidence" value="ECO:0007669"/>
    <property type="project" value="InterPro"/>
</dbReference>
<dbReference type="SUPFAM" id="SSF55166">
    <property type="entry name" value="Hedgehog/DD-peptidase"/>
    <property type="match status" value="1"/>
</dbReference>
<evidence type="ECO:0000259" key="1">
    <source>
        <dbReference type="Pfam" id="PF01471"/>
    </source>
</evidence>
<proteinExistence type="predicted"/>
<feature type="domain" description="D-alanyl-D-alanine carboxypeptidase-like core" evidence="2">
    <location>
        <begin position="18"/>
        <end position="128"/>
    </location>
</feature>
<dbReference type="OrthoDB" id="9799970at2"/>
<accession>A0A410MF49</accession>
<evidence type="ECO:0000259" key="2">
    <source>
        <dbReference type="Pfam" id="PF02557"/>
    </source>
</evidence>
<dbReference type="InterPro" id="IPR002477">
    <property type="entry name" value="Peptidoglycan-bd-like"/>
</dbReference>
<dbReference type="Pfam" id="PF02557">
    <property type="entry name" value="VanY"/>
    <property type="match status" value="1"/>
</dbReference>